<keyword evidence="1" id="KW-0547">Nucleotide-binding</keyword>
<accession>A0A5D0NQH3</accession>
<reference evidence="3 4" key="1">
    <citation type="submission" date="2019-08" db="EMBL/GenBank/DDBJ databases">
        <title>Actinomadura sp. nov. CYP1-5 isolated from mountain soil.</title>
        <authorList>
            <person name="Songsumanus A."/>
            <person name="Kuncharoen N."/>
            <person name="Kudo T."/>
            <person name="Yuki M."/>
            <person name="Igarashi Y."/>
            <person name="Tanasupawat S."/>
        </authorList>
    </citation>
    <scope>NUCLEOTIDE SEQUENCE [LARGE SCALE GENOMIC DNA]</scope>
    <source>
        <strain evidence="3 4">JCM 14158</strain>
    </source>
</reference>
<keyword evidence="1" id="KW-0067">ATP-binding</keyword>
<dbReference type="SUPFAM" id="SSF56059">
    <property type="entry name" value="Glutathione synthetase ATP-binding domain-like"/>
    <property type="match status" value="1"/>
</dbReference>
<dbReference type="GO" id="GO:0009432">
    <property type="term" value="P:SOS response"/>
    <property type="evidence" value="ECO:0007669"/>
    <property type="project" value="TreeGrafter"/>
</dbReference>
<protein>
    <submittedName>
        <fullName evidence="3">ATP-grasp domain-containing protein</fullName>
    </submittedName>
</protein>
<dbReference type="InterPro" id="IPR013651">
    <property type="entry name" value="ATP-grasp_RimK-type"/>
</dbReference>
<dbReference type="Gene3D" id="3.30.470.20">
    <property type="entry name" value="ATP-grasp fold, B domain"/>
    <property type="match status" value="1"/>
</dbReference>
<dbReference type="GO" id="GO:0018169">
    <property type="term" value="F:ribosomal S6-glutamic acid ligase activity"/>
    <property type="evidence" value="ECO:0007669"/>
    <property type="project" value="TreeGrafter"/>
</dbReference>
<dbReference type="Gene3D" id="3.30.1490.20">
    <property type="entry name" value="ATP-grasp fold, A domain"/>
    <property type="match status" value="1"/>
</dbReference>
<dbReference type="STRING" id="1220554.GCA_001552135_03441"/>
<dbReference type="InterPro" id="IPR011761">
    <property type="entry name" value="ATP-grasp"/>
</dbReference>
<keyword evidence="4" id="KW-1185">Reference proteome</keyword>
<gene>
    <name evidence="3" type="ORF">FXF69_14110</name>
</gene>
<evidence type="ECO:0000313" key="3">
    <source>
        <dbReference type="EMBL" id="TYB46388.1"/>
    </source>
</evidence>
<sequence length="309" mass="33420">MKLGVLGWSAREAESIGIADAARDRGHDVLLFELADIGCLDGPTGIKPTIAGVDAREIDVVVSRAHVGRDNWRDAVERLLLLSSVPGLVVLDHPVDHVAVVSKLAMLQNLSRSGIPIPPTRLCASLTDLEQAAKEWGAVVVKPSVGHRGIDVERFCEGVGEAAKPRLEELLTRYGSLLCQPYLPHQGDWRIHVIDGQATMCVRLQTDGTDLWKPLTGFESGKNILAPLEVTTAGEDIVELAVRAAQAVGLSMAGIDIIHHEGKPVVIEANSCPAWGFLDPPLQRVRNTEVVELAERRLAALPQTERNAR</sequence>
<evidence type="ECO:0000313" key="4">
    <source>
        <dbReference type="Proteomes" id="UP000323380"/>
    </source>
</evidence>
<dbReference type="AlphaFoldDB" id="A0A5D0NQH3"/>
<proteinExistence type="predicted"/>
<comment type="caution">
    <text evidence="3">The sequence shown here is derived from an EMBL/GenBank/DDBJ whole genome shotgun (WGS) entry which is preliminary data.</text>
</comment>
<dbReference type="GO" id="GO:0046872">
    <property type="term" value="F:metal ion binding"/>
    <property type="evidence" value="ECO:0007669"/>
    <property type="project" value="InterPro"/>
</dbReference>
<dbReference type="RefSeq" id="WP_067892255.1">
    <property type="nucleotide sequence ID" value="NZ_VSFG01000002.1"/>
</dbReference>
<dbReference type="EMBL" id="VSFG01000002">
    <property type="protein sequence ID" value="TYB46388.1"/>
    <property type="molecule type" value="Genomic_DNA"/>
</dbReference>
<dbReference type="Proteomes" id="UP000323380">
    <property type="component" value="Unassembled WGS sequence"/>
</dbReference>
<dbReference type="Pfam" id="PF08443">
    <property type="entry name" value="RimK"/>
    <property type="match status" value="1"/>
</dbReference>
<dbReference type="GO" id="GO:0005524">
    <property type="term" value="F:ATP binding"/>
    <property type="evidence" value="ECO:0007669"/>
    <property type="project" value="UniProtKB-UniRule"/>
</dbReference>
<dbReference type="PANTHER" id="PTHR21621:SF0">
    <property type="entry name" value="BETA-CITRYLGLUTAMATE SYNTHASE B-RELATED"/>
    <property type="match status" value="1"/>
</dbReference>
<name>A0A5D0NQH3_9ACTN</name>
<dbReference type="GO" id="GO:0005737">
    <property type="term" value="C:cytoplasm"/>
    <property type="evidence" value="ECO:0007669"/>
    <property type="project" value="TreeGrafter"/>
</dbReference>
<dbReference type="PROSITE" id="PS50975">
    <property type="entry name" value="ATP_GRASP"/>
    <property type="match status" value="1"/>
</dbReference>
<feature type="domain" description="ATP-grasp" evidence="2">
    <location>
        <begin position="107"/>
        <end position="299"/>
    </location>
</feature>
<evidence type="ECO:0000259" key="2">
    <source>
        <dbReference type="PROSITE" id="PS50975"/>
    </source>
</evidence>
<organism evidence="3 4">
    <name type="scientific">Actinomadura chibensis</name>
    <dbReference type="NCBI Taxonomy" id="392828"/>
    <lineage>
        <taxon>Bacteria</taxon>
        <taxon>Bacillati</taxon>
        <taxon>Actinomycetota</taxon>
        <taxon>Actinomycetes</taxon>
        <taxon>Streptosporangiales</taxon>
        <taxon>Thermomonosporaceae</taxon>
        <taxon>Actinomadura</taxon>
    </lineage>
</organism>
<dbReference type="PANTHER" id="PTHR21621">
    <property type="entry name" value="RIBOSOMAL PROTEIN S6 MODIFICATION PROTEIN"/>
    <property type="match status" value="1"/>
</dbReference>
<evidence type="ECO:0000256" key="1">
    <source>
        <dbReference type="PROSITE-ProRule" id="PRU00409"/>
    </source>
</evidence>
<dbReference type="InterPro" id="IPR013815">
    <property type="entry name" value="ATP_grasp_subdomain_1"/>
</dbReference>